<dbReference type="InterPro" id="IPR002818">
    <property type="entry name" value="DJ-1/PfpI"/>
</dbReference>
<dbReference type="RefSeq" id="WP_167011996.1">
    <property type="nucleotide sequence ID" value="NZ_VWXF01000001.1"/>
</dbReference>
<evidence type="ECO:0000256" key="1">
    <source>
        <dbReference type="ARBA" id="ARBA00023015"/>
    </source>
</evidence>
<dbReference type="SUPFAM" id="SSF46689">
    <property type="entry name" value="Homeodomain-like"/>
    <property type="match status" value="2"/>
</dbReference>
<dbReference type="Pfam" id="PF01965">
    <property type="entry name" value="DJ-1_PfpI"/>
    <property type="match status" value="1"/>
</dbReference>
<keyword evidence="6" id="KW-1185">Reference proteome</keyword>
<dbReference type="PANTHER" id="PTHR43280:SF2">
    <property type="entry name" value="HTH-TYPE TRANSCRIPTIONAL REGULATOR EXSA"/>
    <property type="match status" value="1"/>
</dbReference>
<dbReference type="InterPro" id="IPR018062">
    <property type="entry name" value="HTH_AraC-typ_CS"/>
</dbReference>
<dbReference type="EMBL" id="VWXF01000001">
    <property type="protein sequence ID" value="NIF20153.1"/>
    <property type="molecule type" value="Genomic_DNA"/>
</dbReference>
<evidence type="ECO:0000259" key="4">
    <source>
        <dbReference type="PROSITE" id="PS01124"/>
    </source>
</evidence>
<dbReference type="SMART" id="SM00342">
    <property type="entry name" value="HTH_ARAC"/>
    <property type="match status" value="1"/>
</dbReference>
<evidence type="ECO:0000256" key="3">
    <source>
        <dbReference type="ARBA" id="ARBA00023163"/>
    </source>
</evidence>
<organism evidence="5 6">
    <name type="scientific">Candidatus Pantoea multigeneris</name>
    <dbReference type="NCBI Taxonomy" id="2608357"/>
    <lineage>
        <taxon>Bacteria</taxon>
        <taxon>Pseudomonadati</taxon>
        <taxon>Pseudomonadota</taxon>
        <taxon>Gammaproteobacteria</taxon>
        <taxon>Enterobacterales</taxon>
        <taxon>Erwiniaceae</taxon>
        <taxon>Pantoea</taxon>
    </lineage>
</organism>
<gene>
    <name evidence="5" type="ORF">F3J40_00785</name>
</gene>
<comment type="caution">
    <text evidence="5">The sequence shown here is derived from an EMBL/GenBank/DDBJ whole genome shotgun (WGS) entry which is preliminary data.</text>
</comment>
<reference evidence="5 6" key="1">
    <citation type="journal article" date="2019" name="bioRxiv">
        <title>Bacteria contribute to plant secondary compound degradation in a generalist herbivore system.</title>
        <authorList>
            <person name="Francoeur C.B."/>
            <person name="Khadempour L."/>
            <person name="Moreira-Soto R.D."/>
            <person name="Gotting K."/>
            <person name="Book A.J."/>
            <person name="Pinto-Tomas A.A."/>
            <person name="Keefover-Ring K."/>
            <person name="Currie C.R."/>
        </authorList>
    </citation>
    <scope>NUCLEOTIDE SEQUENCE [LARGE SCALE GENOMIC DNA]</scope>
    <source>
        <strain evidence="5">Acro-835</strain>
    </source>
</reference>
<dbReference type="Gene3D" id="3.40.50.880">
    <property type="match status" value="1"/>
</dbReference>
<dbReference type="PROSITE" id="PS01124">
    <property type="entry name" value="HTH_ARAC_FAMILY_2"/>
    <property type="match status" value="1"/>
</dbReference>
<evidence type="ECO:0000313" key="6">
    <source>
        <dbReference type="Proteomes" id="UP001515683"/>
    </source>
</evidence>
<dbReference type="Pfam" id="PF12833">
    <property type="entry name" value="HTH_18"/>
    <property type="match status" value="1"/>
</dbReference>
<dbReference type="Proteomes" id="UP001515683">
    <property type="component" value="Unassembled WGS sequence"/>
</dbReference>
<dbReference type="PRINTS" id="PR00032">
    <property type="entry name" value="HTHARAC"/>
</dbReference>
<feature type="domain" description="HTH araC/xylS-type" evidence="4">
    <location>
        <begin position="242"/>
        <end position="340"/>
    </location>
</feature>
<keyword evidence="1" id="KW-0805">Transcription regulation</keyword>
<dbReference type="InterPro" id="IPR029062">
    <property type="entry name" value="Class_I_gatase-like"/>
</dbReference>
<sequence>MFSNPSPAISSTCQEIALPGKPELKVGFILMNRFTLIPVAGFVDSLRFAADVSFSSRQIYCQWDWMSVDDKPATASCEMRIEPTRALINTEHYDYIVLAGGLLEETRDPPEYLLELLRDYHARGTPIIGMCSASFVLGKAGLLRKKRCAVHFTIVDEFRQRFPDAHAVMDKSYIDDQGIITCPGGTAIDLAASLIRKHCGDIRAHKGLEYLLVEDIPVAKKEDESVKSDSMEEHVYKNAVVQRSINFMKANLGMHFTLKDVAEHVGSHPRQLNRVFLANTNCTPASYWRQLRIHHARNLLVNTSQRITTVALNCGFSDASHFILWFRKQYGETPNDYRKRRREIEKLTDRHEKQRFSGHA</sequence>
<dbReference type="PROSITE" id="PS00041">
    <property type="entry name" value="HTH_ARAC_FAMILY_1"/>
    <property type="match status" value="1"/>
</dbReference>
<dbReference type="CDD" id="cd03136">
    <property type="entry name" value="GATase1_AraC_ArgR_like"/>
    <property type="match status" value="1"/>
</dbReference>
<keyword evidence="3" id="KW-0804">Transcription</keyword>
<dbReference type="InterPro" id="IPR020449">
    <property type="entry name" value="Tscrpt_reg_AraC-type_HTH"/>
</dbReference>
<dbReference type="PANTHER" id="PTHR43280">
    <property type="entry name" value="ARAC-FAMILY TRANSCRIPTIONAL REGULATOR"/>
    <property type="match status" value="1"/>
</dbReference>
<accession>A0ABX0R418</accession>
<dbReference type="Gene3D" id="1.10.10.60">
    <property type="entry name" value="Homeodomain-like"/>
    <property type="match status" value="2"/>
</dbReference>
<dbReference type="InterPro" id="IPR009057">
    <property type="entry name" value="Homeodomain-like_sf"/>
</dbReference>
<proteinExistence type="predicted"/>
<dbReference type="InterPro" id="IPR018060">
    <property type="entry name" value="HTH_AraC"/>
</dbReference>
<keyword evidence="2" id="KW-0238">DNA-binding</keyword>
<protein>
    <submittedName>
        <fullName evidence="5">Helix-turn-helix domain-containing protein</fullName>
    </submittedName>
</protein>
<name>A0ABX0R418_9GAMM</name>
<evidence type="ECO:0000313" key="5">
    <source>
        <dbReference type="EMBL" id="NIF20153.1"/>
    </source>
</evidence>
<dbReference type="SUPFAM" id="SSF52317">
    <property type="entry name" value="Class I glutamine amidotransferase-like"/>
    <property type="match status" value="1"/>
</dbReference>
<evidence type="ECO:0000256" key="2">
    <source>
        <dbReference type="ARBA" id="ARBA00023125"/>
    </source>
</evidence>